<accession>A0A1A8DXV6</accession>
<gene>
    <name evidence="1" type="primary">Nfu_g_1_012585</name>
</gene>
<evidence type="ECO:0000313" key="1">
    <source>
        <dbReference type="EMBL" id="SBQ38488.1"/>
    </source>
</evidence>
<sequence>NISLTYSQNLFARCKLTQPDGSLRATSTLDTNKHSSYCCDLETSQDWTGRIGVNLLDPGAVRSTRLLTVRICWGSPPGFVDTTDCV</sequence>
<protein>
    <submittedName>
        <fullName evidence="1">Uncharacterized protein</fullName>
    </submittedName>
</protein>
<feature type="non-terminal residue" evidence="1">
    <location>
        <position position="86"/>
    </location>
</feature>
<organism evidence="1">
    <name type="scientific">Nothobranchius kadleci</name>
    <name type="common">African annual killifish</name>
    <dbReference type="NCBI Taxonomy" id="1051664"/>
    <lineage>
        <taxon>Eukaryota</taxon>
        <taxon>Metazoa</taxon>
        <taxon>Chordata</taxon>
        <taxon>Craniata</taxon>
        <taxon>Vertebrata</taxon>
        <taxon>Euteleostomi</taxon>
        <taxon>Actinopterygii</taxon>
        <taxon>Neopterygii</taxon>
        <taxon>Teleostei</taxon>
        <taxon>Neoteleostei</taxon>
        <taxon>Acanthomorphata</taxon>
        <taxon>Ovalentaria</taxon>
        <taxon>Atherinomorphae</taxon>
        <taxon>Cyprinodontiformes</taxon>
        <taxon>Nothobranchiidae</taxon>
        <taxon>Nothobranchius</taxon>
    </lineage>
</organism>
<dbReference type="AlphaFoldDB" id="A0A1A8DXV6"/>
<reference evidence="1" key="1">
    <citation type="submission" date="2016-05" db="EMBL/GenBank/DDBJ databases">
        <authorList>
            <person name="Lavstsen T."/>
            <person name="Jespersen J.S."/>
        </authorList>
    </citation>
    <scope>NUCLEOTIDE SEQUENCE</scope>
    <source>
        <tissue evidence="1">Brain</tissue>
    </source>
</reference>
<feature type="non-terminal residue" evidence="1">
    <location>
        <position position="1"/>
    </location>
</feature>
<dbReference type="EMBL" id="HAEA01010008">
    <property type="protein sequence ID" value="SBQ38488.1"/>
    <property type="molecule type" value="Transcribed_RNA"/>
</dbReference>
<name>A0A1A8DXV6_NOTKA</name>
<proteinExistence type="predicted"/>
<reference evidence="1" key="2">
    <citation type="submission" date="2016-06" db="EMBL/GenBank/DDBJ databases">
        <title>The genome of a short-lived fish provides insights into sex chromosome evolution and the genetic control of aging.</title>
        <authorList>
            <person name="Reichwald K."/>
            <person name="Felder M."/>
            <person name="Petzold A."/>
            <person name="Koch P."/>
            <person name="Groth M."/>
            <person name="Platzer M."/>
        </authorList>
    </citation>
    <scope>NUCLEOTIDE SEQUENCE</scope>
    <source>
        <tissue evidence="1">Brain</tissue>
    </source>
</reference>